<dbReference type="PROSITE" id="PS50071">
    <property type="entry name" value="HOMEOBOX_2"/>
    <property type="match status" value="1"/>
</dbReference>
<dbReference type="KEGG" id="tdl:TDEL_0G00190"/>
<dbReference type="KEGG" id="tdl:TDEL_0C05820"/>
<dbReference type="FunCoup" id="G8ZYB1">
    <property type="interactions" value="215"/>
</dbReference>
<proteinExistence type="predicted"/>
<evidence type="ECO:0000313" key="8">
    <source>
        <dbReference type="EMBL" id="CCE92276.1"/>
    </source>
</evidence>
<dbReference type="EMBL" id="HE616744">
    <property type="protein sequence ID" value="CCE91471.1"/>
    <property type="molecule type" value="Genomic_DNA"/>
</dbReference>
<organism evidence="9 10">
    <name type="scientific">Torulaspora delbrueckii</name>
    <name type="common">Yeast</name>
    <name type="synonym">Candida colliculosa</name>
    <dbReference type="NCBI Taxonomy" id="4950"/>
    <lineage>
        <taxon>Eukaryota</taxon>
        <taxon>Fungi</taxon>
        <taxon>Dikarya</taxon>
        <taxon>Ascomycota</taxon>
        <taxon>Saccharomycotina</taxon>
        <taxon>Saccharomycetes</taxon>
        <taxon>Saccharomycetales</taxon>
        <taxon>Saccharomycetaceae</taxon>
        <taxon>Torulaspora</taxon>
    </lineage>
</organism>
<dbReference type="Gene3D" id="1.10.10.60">
    <property type="entry name" value="Homeodomain-like"/>
    <property type="match status" value="1"/>
</dbReference>
<feature type="domain" description="Homeobox" evidence="6">
    <location>
        <begin position="48"/>
        <end position="108"/>
    </location>
</feature>
<dbReference type="Proteomes" id="UP000005627">
    <property type="component" value="Chromosome 7"/>
</dbReference>
<accession>G8ZYB1</accession>
<evidence type="ECO:0000313" key="7">
    <source>
        <dbReference type="EMBL" id="CCE91471.1"/>
    </source>
</evidence>
<dbReference type="RefSeq" id="XP_003682597.1">
    <property type="nucleotide sequence ID" value="XM_003682549.1"/>
</dbReference>
<evidence type="ECO:0000313" key="9">
    <source>
        <dbReference type="EMBL" id="CCE93386.1"/>
    </source>
</evidence>
<dbReference type="InterPro" id="IPR009057">
    <property type="entry name" value="Homeodomain-like_sf"/>
</dbReference>
<sequence>MLNMLNDKFIHMQQKTYIEGNACIGGSEQSVTDRSSKSTSLETDISVTSSTVTRKRLSDEVRLLLERLYERKRALNSKERHLVAKVCGLSPRQVRVWFANKRRRANAAYNRN</sequence>
<keyword evidence="3" id="KW-0804">Transcription</keyword>
<evidence type="ECO:0000256" key="5">
    <source>
        <dbReference type="RuleBase" id="RU000682"/>
    </source>
</evidence>
<evidence type="ECO:0000259" key="6">
    <source>
        <dbReference type="PROSITE" id="PS50071"/>
    </source>
</evidence>
<dbReference type="EMBL" id="HE616748">
    <property type="protein sequence ID" value="CCE93386.1"/>
    <property type="molecule type" value="Genomic_DNA"/>
</dbReference>
<dbReference type="PANTHER" id="PTHR45714">
    <property type="entry name" value="HOMEOBOX-LEUCINE ZIPPER PROTEIN HAT14"/>
    <property type="match status" value="1"/>
</dbReference>
<dbReference type="InterPro" id="IPR001356">
    <property type="entry name" value="HD"/>
</dbReference>
<comment type="subcellular location">
    <subcellularLocation>
        <location evidence="1 4 5">Nucleus</location>
    </subcellularLocation>
</comment>
<dbReference type="Proteomes" id="UP000005627">
    <property type="component" value="Chromosome 5"/>
</dbReference>
<dbReference type="Proteomes" id="UP000005627">
    <property type="component" value="Chromosome 3"/>
</dbReference>
<dbReference type="GO" id="GO:0003677">
    <property type="term" value="F:DNA binding"/>
    <property type="evidence" value="ECO:0007669"/>
    <property type="project" value="UniProtKB-UniRule"/>
</dbReference>
<dbReference type="GeneID" id="11505329"/>
<dbReference type="PANTHER" id="PTHR45714:SF34">
    <property type="entry name" value="HOMEOBOX-LEUCINE ZIPPER PROTEIN HAT9"/>
    <property type="match status" value="1"/>
</dbReference>
<dbReference type="CDD" id="cd00086">
    <property type="entry name" value="homeodomain"/>
    <property type="match status" value="1"/>
</dbReference>
<protein>
    <recommendedName>
        <fullName evidence="6">Homeobox domain-containing protein</fullName>
    </recommendedName>
</protein>
<dbReference type="GeneID" id="11500806"/>
<feature type="DNA-binding region" description="Homeobox" evidence="4">
    <location>
        <begin position="50"/>
        <end position="109"/>
    </location>
</feature>
<keyword evidence="4 5" id="KW-0539">Nucleus</keyword>
<reference evidence="9 10" key="1">
    <citation type="journal article" date="2011" name="Proc. Natl. Acad. Sci. U.S.A.">
        <title>Evolutionary erosion of yeast sex chromosomes by mating-type switching accidents.</title>
        <authorList>
            <person name="Gordon J.L."/>
            <person name="Armisen D."/>
            <person name="Proux-Wera E."/>
            <person name="Oheigeartaigh S.S."/>
            <person name="Byrne K.P."/>
            <person name="Wolfe K.H."/>
        </authorList>
    </citation>
    <scope>NUCLEOTIDE SEQUENCE [LARGE SCALE GENOMIC DNA]</scope>
    <source>
        <strain evidence="10">ATCC 10662 / CBS 1146 / NBRC 0425 / NCYC 2629 / NRRL Y-866</strain>
        <strain evidence="9">Type strain:CBS 1146</strain>
    </source>
</reference>
<dbReference type="RefSeq" id="XP_003680682.1">
    <property type="nucleotide sequence ID" value="XM_003680634.1"/>
</dbReference>
<gene>
    <name evidence="9" type="primary">TDEL0G00190</name>
    <name evidence="7" type="synonym">TDEL0C05820</name>
    <name evidence="8" type="synonym">TDEL0E00330</name>
    <name evidence="7" type="ORF">TDEL_0C05820</name>
    <name evidence="8" type="ORF">TDEL_0E00330</name>
    <name evidence="9" type="ORF">TDEL_0G00190</name>
</gene>
<evidence type="ECO:0000256" key="3">
    <source>
        <dbReference type="ARBA" id="ARBA00023163"/>
    </source>
</evidence>
<keyword evidence="4 5" id="KW-0238">DNA-binding</keyword>
<dbReference type="GeneID" id="11501027"/>
<dbReference type="Pfam" id="PF00046">
    <property type="entry name" value="Homeodomain"/>
    <property type="match status" value="1"/>
</dbReference>
<evidence type="ECO:0000313" key="10">
    <source>
        <dbReference type="Proteomes" id="UP000005627"/>
    </source>
</evidence>
<dbReference type="AlphaFoldDB" id="G8ZYB1"/>
<dbReference type="SUPFAM" id="SSF46689">
    <property type="entry name" value="Homeodomain-like"/>
    <property type="match status" value="1"/>
</dbReference>
<reference evidence="9" key="2">
    <citation type="submission" date="2011-12" db="EMBL/GenBank/DDBJ databases">
        <authorList>
            <person name="Byrne K."/>
        </authorList>
    </citation>
    <scope>NUCLEOTIDE SEQUENCE</scope>
    <source>
        <strain evidence="9">Type strain:CBS 1146</strain>
    </source>
</reference>
<keyword evidence="2" id="KW-0805">Transcription regulation</keyword>
<keyword evidence="4 5" id="KW-0371">Homeobox</keyword>
<evidence type="ECO:0000256" key="2">
    <source>
        <dbReference type="ARBA" id="ARBA00023015"/>
    </source>
</evidence>
<dbReference type="STRING" id="1076872.G8ZYB1"/>
<evidence type="ECO:0000256" key="1">
    <source>
        <dbReference type="ARBA" id="ARBA00004123"/>
    </source>
</evidence>
<keyword evidence="10" id="KW-1185">Reference proteome</keyword>
<dbReference type="InterPro" id="IPR050762">
    <property type="entry name" value="HD-ZIP_Homeobox_LZ_Class_II"/>
</dbReference>
<evidence type="ECO:0000256" key="4">
    <source>
        <dbReference type="PROSITE-ProRule" id="PRU00108"/>
    </source>
</evidence>
<dbReference type="OrthoDB" id="2109411at2759"/>
<name>G8ZYB1_TORDE</name>
<dbReference type="RefSeq" id="XP_003681487.1">
    <property type="nucleotide sequence ID" value="XM_003681439.1"/>
</dbReference>
<dbReference type="SMART" id="SM00389">
    <property type="entry name" value="HOX"/>
    <property type="match status" value="1"/>
</dbReference>
<dbReference type="GO" id="GO:0005634">
    <property type="term" value="C:nucleus"/>
    <property type="evidence" value="ECO:0007669"/>
    <property type="project" value="UniProtKB-SubCell"/>
</dbReference>
<dbReference type="eggNOG" id="ENOG502SCEX">
    <property type="taxonomic scope" value="Eukaryota"/>
</dbReference>
<dbReference type="EMBL" id="HE616746">
    <property type="protein sequence ID" value="CCE92276.1"/>
    <property type="molecule type" value="Genomic_DNA"/>
</dbReference>
<dbReference type="KEGG" id="tdl:TDEL_0E00330"/>
<dbReference type="HOGENOM" id="CLU_2147611_0_0_1"/>